<dbReference type="Pfam" id="PF11304">
    <property type="entry name" value="DUF3106"/>
    <property type="match status" value="1"/>
</dbReference>
<proteinExistence type="predicted"/>
<evidence type="ECO:0000313" key="3">
    <source>
        <dbReference type="EMBL" id="RFO97000.1"/>
    </source>
</evidence>
<gene>
    <name evidence="3" type="ORF">DIC66_10960</name>
</gene>
<comment type="caution">
    <text evidence="3">The sequence shown here is derived from an EMBL/GenBank/DDBJ whole genome shotgun (WGS) entry which is preliminary data.</text>
</comment>
<name>A0A3E1REH4_9BURK</name>
<evidence type="ECO:0000313" key="4">
    <source>
        <dbReference type="Proteomes" id="UP000260665"/>
    </source>
</evidence>
<evidence type="ECO:0008006" key="5">
    <source>
        <dbReference type="Google" id="ProtNLM"/>
    </source>
</evidence>
<feature type="chain" id="PRO_5017695370" description="DUF3106 domain-containing protein" evidence="2">
    <location>
        <begin position="37"/>
        <end position="229"/>
    </location>
</feature>
<evidence type="ECO:0000256" key="1">
    <source>
        <dbReference type="SAM" id="MobiDB-lite"/>
    </source>
</evidence>
<dbReference type="InterPro" id="IPR021455">
    <property type="entry name" value="DUF3106"/>
</dbReference>
<reference evidence="3 4" key="1">
    <citation type="submission" date="2018-05" db="EMBL/GenBank/DDBJ databases">
        <title>Rhodoferax soyangensis sp.nov., isolated from an oligotrophic freshwater lake.</title>
        <authorList>
            <person name="Park M."/>
        </authorList>
    </citation>
    <scope>NUCLEOTIDE SEQUENCE [LARGE SCALE GENOMIC DNA]</scope>
    <source>
        <strain evidence="3 4">IMCC26218</strain>
    </source>
</reference>
<organism evidence="3 4">
    <name type="scientific">Rhodoferax lacus</name>
    <dbReference type="NCBI Taxonomy" id="2184758"/>
    <lineage>
        <taxon>Bacteria</taxon>
        <taxon>Pseudomonadati</taxon>
        <taxon>Pseudomonadota</taxon>
        <taxon>Betaproteobacteria</taxon>
        <taxon>Burkholderiales</taxon>
        <taxon>Comamonadaceae</taxon>
        <taxon>Rhodoferax</taxon>
    </lineage>
</organism>
<dbReference type="EMBL" id="QFZK01000005">
    <property type="protein sequence ID" value="RFO97000.1"/>
    <property type="molecule type" value="Genomic_DNA"/>
</dbReference>
<keyword evidence="4" id="KW-1185">Reference proteome</keyword>
<sequence>MHSRASLKKVNSLRTNGLSLCVSGFVVTAIACGASAQTAQVPAVPSAPKTIPSVAPSDTWLSLTTKQKASLAPLEKSWNSLSEGQRRKWLALSESYPNLAQPEQEKLHSRMVEWAALSPKDREAARLNFAQSKSIAKSDRAANWESYQALSPEEREKLAQGGKSKLVGAAVAVKPVPPDKLTAVPVTRHTPEQERAAAVLQRPINRSTLLPQLPASAPGPSSASTPPKP</sequence>
<dbReference type="AlphaFoldDB" id="A0A3E1REH4"/>
<keyword evidence="2" id="KW-0732">Signal</keyword>
<protein>
    <recommendedName>
        <fullName evidence="5">DUF3106 domain-containing protein</fullName>
    </recommendedName>
</protein>
<feature type="signal peptide" evidence="2">
    <location>
        <begin position="1"/>
        <end position="36"/>
    </location>
</feature>
<feature type="compositionally biased region" description="Low complexity" evidence="1">
    <location>
        <begin position="209"/>
        <end position="229"/>
    </location>
</feature>
<dbReference type="PROSITE" id="PS51257">
    <property type="entry name" value="PROKAR_LIPOPROTEIN"/>
    <property type="match status" value="1"/>
</dbReference>
<evidence type="ECO:0000256" key="2">
    <source>
        <dbReference type="SAM" id="SignalP"/>
    </source>
</evidence>
<dbReference type="Proteomes" id="UP000260665">
    <property type="component" value="Unassembled WGS sequence"/>
</dbReference>
<accession>A0A3E1REH4</accession>
<feature type="region of interest" description="Disordered" evidence="1">
    <location>
        <begin position="181"/>
        <end position="229"/>
    </location>
</feature>